<dbReference type="EMBL" id="JANBQF010000074">
    <property type="protein sequence ID" value="KAJ2006057.1"/>
    <property type="molecule type" value="Genomic_DNA"/>
</dbReference>
<reference evidence="3" key="1">
    <citation type="submission" date="2022-07" db="EMBL/GenBank/DDBJ databases">
        <title>Phylogenomic reconstructions and comparative analyses of Kickxellomycotina fungi.</title>
        <authorList>
            <person name="Reynolds N.K."/>
            <person name="Stajich J.E."/>
            <person name="Barry K."/>
            <person name="Grigoriev I.V."/>
            <person name="Crous P."/>
            <person name="Smith M.E."/>
        </authorList>
    </citation>
    <scope>NUCLEOTIDE SEQUENCE</scope>
    <source>
        <strain evidence="3">IMI 214461</strain>
    </source>
</reference>
<dbReference type="OrthoDB" id="185373at2759"/>
<protein>
    <recommendedName>
        <fullName evidence="2">Pentatricopeptide repeat-containing protein-mitochondrial domain-containing protein</fullName>
    </recommendedName>
</protein>
<keyword evidence="1" id="KW-0677">Repeat</keyword>
<sequence>MRKLGRLLQRVGYSTAAQNAQRLDNIPALVQQIVHPSEYRRIEITKEVAQQARLSGKDIGQSLRADAQQQRARARTQLDGVFAAMTGNKGAGAGSQPVAGSHAFGPADYAAVLEAYLEVGSAAQCVRVLQEMRHAGHVASAAQLSSVLAVATGSRAAAAVFAVGEEMQAVGVAADAAFDSSVIAALAGSRQVEFAYAHYSEARARGRILQRDAYAQLIEGLADIGECDLALEVVRDTRGASVALTAPTFVALLRGAGRRMHYEAYRAAYAHVAAVGGAQLTEGDCCAGLAVAARAADAALGADLVRRLRANAYPVNERHMEPLFEALVRASRWPPAFRALAAMRDAGFATTPASLRVLTRALTLPPDCAEAAVDAAHVALLACRSTAPRAVDSTTLNAMLAGLSLSGCVEAAADRLHRWYGPTMPRSVDSYAAVLRGCVLRKNTAVAERALAQCIDVDHLTPSKLIYALMIDISLRQFNYEDAFVYLDAMRALGYTPDWRTYSSIVRRCAAVRDPRAATAIEQMKADGHPITRSLSESVETYARKKAPSAWVETKSRPADNADDDSWMFKI</sequence>
<evidence type="ECO:0000313" key="3">
    <source>
        <dbReference type="EMBL" id="KAJ2006057.1"/>
    </source>
</evidence>
<dbReference type="AlphaFoldDB" id="A0A9W8EL01"/>
<evidence type="ECO:0000313" key="4">
    <source>
        <dbReference type="Proteomes" id="UP001150907"/>
    </source>
</evidence>
<feature type="domain" description="Pentatricopeptide repeat-containing protein-mitochondrial" evidence="2">
    <location>
        <begin position="282"/>
        <end position="410"/>
    </location>
</feature>
<evidence type="ECO:0000256" key="1">
    <source>
        <dbReference type="ARBA" id="ARBA00022737"/>
    </source>
</evidence>
<gene>
    <name evidence="3" type="ORF">H4R26_001598</name>
</gene>
<keyword evidence="4" id="KW-1185">Reference proteome</keyword>
<dbReference type="PANTHER" id="PTHR47447:SF17">
    <property type="entry name" value="OS12G0638900 PROTEIN"/>
    <property type="match status" value="1"/>
</dbReference>
<proteinExistence type="predicted"/>
<name>A0A9W8EL01_9FUNG</name>
<evidence type="ECO:0000259" key="2">
    <source>
        <dbReference type="Pfam" id="PF23276"/>
    </source>
</evidence>
<dbReference type="PANTHER" id="PTHR47447">
    <property type="entry name" value="OS03G0856100 PROTEIN"/>
    <property type="match status" value="1"/>
</dbReference>
<accession>A0A9W8EL01</accession>
<dbReference type="Pfam" id="PF23276">
    <property type="entry name" value="TPR_24"/>
    <property type="match status" value="2"/>
</dbReference>
<comment type="caution">
    <text evidence="3">The sequence shown here is derived from an EMBL/GenBank/DDBJ whole genome shotgun (WGS) entry which is preliminary data.</text>
</comment>
<dbReference type="InterPro" id="IPR057027">
    <property type="entry name" value="TPR_mt"/>
</dbReference>
<dbReference type="InterPro" id="IPR011990">
    <property type="entry name" value="TPR-like_helical_dom_sf"/>
</dbReference>
<dbReference type="Gene3D" id="1.25.40.10">
    <property type="entry name" value="Tetratricopeptide repeat domain"/>
    <property type="match status" value="2"/>
</dbReference>
<dbReference type="Proteomes" id="UP001150907">
    <property type="component" value="Unassembled WGS sequence"/>
</dbReference>
<organism evidence="3 4">
    <name type="scientific">Coemansia thaxteri</name>
    <dbReference type="NCBI Taxonomy" id="2663907"/>
    <lineage>
        <taxon>Eukaryota</taxon>
        <taxon>Fungi</taxon>
        <taxon>Fungi incertae sedis</taxon>
        <taxon>Zoopagomycota</taxon>
        <taxon>Kickxellomycotina</taxon>
        <taxon>Kickxellomycetes</taxon>
        <taxon>Kickxellales</taxon>
        <taxon>Kickxellaceae</taxon>
        <taxon>Coemansia</taxon>
    </lineage>
</organism>
<feature type="domain" description="Pentatricopeptide repeat-containing protein-mitochondrial" evidence="2">
    <location>
        <begin position="105"/>
        <end position="201"/>
    </location>
</feature>